<name>A0A0A9G8E5_ARUDO</name>
<evidence type="ECO:0000313" key="1">
    <source>
        <dbReference type="EMBL" id="JAE16958.1"/>
    </source>
</evidence>
<dbReference type="EMBL" id="GBRH01180938">
    <property type="protein sequence ID" value="JAE16958.1"/>
    <property type="molecule type" value="Transcribed_RNA"/>
</dbReference>
<sequence length="34" mass="3933">MRPVGLHHSIFWPTSIQLSGYWTLTRPDGISIQH</sequence>
<organism evidence="1">
    <name type="scientific">Arundo donax</name>
    <name type="common">Giant reed</name>
    <name type="synonym">Donax arundinaceus</name>
    <dbReference type="NCBI Taxonomy" id="35708"/>
    <lineage>
        <taxon>Eukaryota</taxon>
        <taxon>Viridiplantae</taxon>
        <taxon>Streptophyta</taxon>
        <taxon>Embryophyta</taxon>
        <taxon>Tracheophyta</taxon>
        <taxon>Spermatophyta</taxon>
        <taxon>Magnoliopsida</taxon>
        <taxon>Liliopsida</taxon>
        <taxon>Poales</taxon>
        <taxon>Poaceae</taxon>
        <taxon>PACMAD clade</taxon>
        <taxon>Arundinoideae</taxon>
        <taxon>Arundineae</taxon>
        <taxon>Arundo</taxon>
    </lineage>
</organism>
<proteinExistence type="predicted"/>
<protein>
    <submittedName>
        <fullName evidence="1">Uncharacterized protein</fullName>
    </submittedName>
</protein>
<reference evidence="1" key="2">
    <citation type="journal article" date="2015" name="Data Brief">
        <title>Shoot transcriptome of the giant reed, Arundo donax.</title>
        <authorList>
            <person name="Barrero R.A."/>
            <person name="Guerrero F.D."/>
            <person name="Moolhuijzen P."/>
            <person name="Goolsby J.A."/>
            <person name="Tidwell J."/>
            <person name="Bellgard S.E."/>
            <person name="Bellgard M.I."/>
        </authorList>
    </citation>
    <scope>NUCLEOTIDE SEQUENCE</scope>
    <source>
        <tissue evidence="1">Shoot tissue taken approximately 20 cm above the soil surface</tissue>
    </source>
</reference>
<dbReference type="AlphaFoldDB" id="A0A0A9G8E5"/>
<accession>A0A0A9G8E5</accession>
<reference evidence="1" key="1">
    <citation type="submission" date="2014-09" db="EMBL/GenBank/DDBJ databases">
        <authorList>
            <person name="Magalhaes I.L.F."/>
            <person name="Oliveira U."/>
            <person name="Santos F.R."/>
            <person name="Vidigal T.H.D.A."/>
            <person name="Brescovit A.D."/>
            <person name="Santos A.J."/>
        </authorList>
    </citation>
    <scope>NUCLEOTIDE SEQUENCE</scope>
    <source>
        <tissue evidence="1">Shoot tissue taken approximately 20 cm above the soil surface</tissue>
    </source>
</reference>